<evidence type="ECO:0000313" key="2">
    <source>
        <dbReference type="Proteomes" id="UP000321513"/>
    </source>
</evidence>
<name>A0A512BK43_9BACT</name>
<proteinExistence type="predicted"/>
<evidence type="ECO:0000313" key="1">
    <source>
        <dbReference type="EMBL" id="GEO12275.1"/>
    </source>
</evidence>
<keyword evidence="2" id="KW-1185">Reference proteome</keyword>
<accession>A0A512BK43</accession>
<dbReference type="RefSeq" id="WP_147206392.1">
    <property type="nucleotide sequence ID" value="NZ_BJYT01000052.1"/>
</dbReference>
<dbReference type="EMBL" id="BJYT01000052">
    <property type="protein sequence ID" value="GEO12275.1"/>
    <property type="molecule type" value="Genomic_DNA"/>
</dbReference>
<dbReference type="Pfam" id="PF11625">
    <property type="entry name" value="DUF3253"/>
    <property type="match status" value="1"/>
</dbReference>
<dbReference type="InterPro" id="IPR036390">
    <property type="entry name" value="WH_DNA-bd_sf"/>
</dbReference>
<dbReference type="Gene3D" id="1.10.10.10">
    <property type="entry name" value="Winged helix-like DNA-binding domain superfamily/Winged helix DNA-binding domain"/>
    <property type="match status" value="1"/>
</dbReference>
<dbReference type="OrthoDB" id="711646at2"/>
<comment type="caution">
    <text evidence="1">The sequence shown here is derived from an EMBL/GenBank/DDBJ whole genome shotgun (WGS) entry which is preliminary data.</text>
</comment>
<dbReference type="AlphaFoldDB" id="A0A512BK43"/>
<dbReference type="InterPro" id="IPR021660">
    <property type="entry name" value="DUF3253"/>
</dbReference>
<dbReference type="Proteomes" id="UP000321513">
    <property type="component" value="Unassembled WGS sequence"/>
</dbReference>
<dbReference type="InterPro" id="IPR036388">
    <property type="entry name" value="WH-like_DNA-bd_sf"/>
</dbReference>
<gene>
    <name evidence="1" type="ORF">SAE01_47710</name>
</gene>
<organism evidence="1 2">
    <name type="scientific">Segetibacter aerophilus</name>
    <dbReference type="NCBI Taxonomy" id="670293"/>
    <lineage>
        <taxon>Bacteria</taxon>
        <taxon>Pseudomonadati</taxon>
        <taxon>Bacteroidota</taxon>
        <taxon>Chitinophagia</taxon>
        <taxon>Chitinophagales</taxon>
        <taxon>Chitinophagaceae</taxon>
        <taxon>Segetibacter</taxon>
    </lineage>
</organism>
<sequence length="89" mass="10140">MIVAFKFTFTALLKISETILFLATQRGKDKTICPSEVARKLSPNAWRTYMKEIRKEAFDLRDAGRIVITQKGNEVSGREVVGPIRIQIK</sequence>
<dbReference type="SUPFAM" id="SSF46785">
    <property type="entry name" value="Winged helix' DNA-binding domain"/>
    <property type="match status" value="1"/>
</dbReference>
<evidence type="ECO:0008006" key="3">
    <source>
        <dbReference type="Google" id="ProtNLM"/>
    </source>
</evidence>
<protein>
    <recommendedName>
        <fullName evidence="3">S-adenosylmethionine tRNA ribosyltransferase</fullName>
    </recommendedName>
</protein>
<reference evidence="1 2" key="1">
    <citation type="submission" date="2019-07" db="EMBL/GenBank/DDBJ databases">
        <title>Whole genome shotgun sequence of Segetibacter aerophilus NBRC 106135.</title>
        <authorList>
            <person name="Hosoyama A."/>
            <person name="Uohara A."/>
            <person name="Ohji S."/>
            <person name="Ichikawa N."/>
        </authorList>
    </citation>
    <scope>NUCLEOTIDE SEQUENCE [LARGE SCALE GENOMIC DNA]</scope>
    <source>
        <strain evidence="1 2">NBRC 106135</strain>
    </source>
</reference>